<evidence type="ECO:0000313" key="1">
    <source>
        <dbReference type="EMBL" id="MDO0822707.1"/>
    </source>
</evidence>
<proteinExistence type="predicted"/>
<reference evidence="1" key="1">
    <citation type="submission" date="2022-05" db="EMBL/GenBank/DDBJ databases">
        <title>Expanded diversity of anoxic marine methylotrophy in a Black Sea sulfate reducing microorganism.</title>
        <authorList>
            <person name="Fischer P.Q."/>
            <person name="Stams A.J.M."/>
            <person name="Villanueva L."/>
            <person name="Sousa D.Z."/>
        </authorList>
    </citation>
    <scope>NUCLEOTIDE SEQUENCE</scope>
    <source>
        <strain evidence="1">P130</strain>
    </source>
</reference>
<dbReference type="EMBL" id="JAMJEV010000005">
    <property type="protein sequence ID" value="MDO0822707.1"/>
    <property type="molecule type" value="Genomic_DNA"/>
</dbReference>
<organism evidence="1 2">
    <name type="scientific">Desulfosporosinus nitroreducens</name>
    <dbReference type="NCBI Taxonomy" id="2018668"/>
    <lineage>
        <taxon>Bacteria</taxon>
        <taxon>Bacillati</taxon>
        <taxon>Bacillota</taxon>
        <taxon>Clostridia</taxon>
        <taxon>Eubacteriales</taxon>
        <taxon>Desulfitobacteriaceae</taxon>
        <taxon>Desulfosporosinus</taxon>
    </lineage>
</organism>
<dbReference type="RefSeq" id="WP_252471058.1">
    <property type="nucleotide sequence ID" value="NZ_JAMHFY010000019.1"/>
</dbReference>
<dbReference type="Proteomes" id="UP001176021">
    <property type="component" value="Unassembled WGS sequence"/>
</dbReference>
<accession>A0ABT8QPE3</accession>
<keyword evidence="2" id="KW-1185">Reference proteome</keyword>
<protein>
    <submittedName>
        <fullName evidence="1">Uncharacterized protein</fullName>
    </submittedName>
</protein>
<evidence type="ECO:0000313" key="2">
    <source>
        <dbReference type="Proteomes" id="UP001176021"/>
    </source>
</evidence>
<comment type="caution">
    <text evidence="1">The sequence shown here is derived from an EMBL/GenBank/DDBJ whole genome shotgun (WGS) entry which is preliminary data.</text>
</comment>
<gene>
    <name evidence="1" type="ORF">M8H41_07570</name>
</gene>
<sequence>MEFVAELKQFSVLQSDQIISFRNYIHKKYPAASIQQRSIILADTIDKVIDKYIQDFNKGIRDQVKYEVLQRAVLTGNYNIDGSDIFRACLFIKETGENFNASLTNWLNKNCCNPIEEKHIDLLLSKVANSYNEYLDYELEHIIGKSTLKLEDDYCINPTIVIDNSYFSGFIVERVRATYGYLKGRAIGEYIPYQVLVTTLMLIALLNSSQLVQRQDNIGNGINPQIRFAGLPNFEAFPAQENTHQQKSVDEQLTYALQYRQVDEKSLIEFLSRKGSLLCEEPYFSSIIQASHEYDINPLLLFAITGQEQAYVPKNVINAKLIANNPFNVYGSWQVYNTDILDSARTAANLVENLSKNRPPSIDPIVWINTKYAEDKMWHVGVAKLLKELNKEVIVERPVLGRDTIRADY</sequence>
<name>A0ABT8QPE3_9FIRM</name>